<protein>
    <submittedName>
        <fullName evidence="1">Terminase small subunit</fullName>
    </submittedName>
</protein>
<comment type="caution">
    <text evidence="1">The sequence shown here is derived from an EMBL/GenBank/DDBJ whole genome shotgun (WGS) entry which is preliminary data.</text>
</comment>
<proteinExistence type="predicted"/>
<dbReference type="Proteomes" id="UP001138661">
    <property type="component" value="Unassembled WGS sequence"/>
</dbReference>
<dbReference type="RefSeq" id="WP_219505302.1">
    <property type="nucleotide sequence ID" value="NZ_JAHXDN010000005.1"/>
</dbReference>
<dbReference type="EMBL" id="JAHXDN010000005">
    <property type="protein sequence ID" value="MBW4709586.1"/>
    <property type="molecule type" value="Genomic_DNA"/>
</dbReference>
<organism evidence="1 2">
    <name type="scientific">Roseobacter insulae</name>
    <dbReference type="NCBI Taxonomy" id="2859783"/>
    <lineage>
        <taxon>Bacteria</taxon>
        <taxon>Pseudomonadati</taxon>
        <taxon>Pseudomonadota</taxon>
        <taxon>Alphaproteobacteria</taxon>
        <taxon>Rhodobacterales</taxon>
        <taxon>Roseobacteraceae</taxon>
        <taxon>Roseobacter</taxon>
    </lineage>
</organism>
<name>A0A9X1FXW2_9RHOB</name>
<sequence>MSDEIKSDFRSLTAAEADLVSRYPLPDGVSDALVNKTQLETALGVSGVTLAAWIRKGLPCEQEGTNGRAWQFRLSVAFAWNAARQAEDRARDAEAEAAAQQLALALLGDGGLGANAGLSLAEQRQILELEHVHAVAARDRGELIRRPEVVEGFEVVFAAIRDALDALPDRLAREIGVEGRDLERIETACDDVLAEAARKVTAIIGEVDLENEKGTVSG</sequence>
<reference evidence="1" key="1">
    <citation type="submission" date="2021-07" db="EMBL/GenBank/DDBJ databases">
        <title>Roseobacter insulae sp. nov., isolated from a tidal flat.</title>
        <authorList>
            <person name="Park S."/>
            <person name="Yoon J.-H."/>
        </authorList>
    </citation>
    <scope>NUCLEOTIDE SEQUENCE</scope>
    <source>
        <strain evidence="1">YSTF-M11</strain>
    </source>
</reference>
<gene>
    <name evidence="1" type="ORF">KX928_17505</name>
</gene>
<evidence type="ECO:0000313" key="1">
    <source>
        <dbReference type="EMBL" id="MBW4709586.1"/>
    </source>
</evidence>
<accession>A0A9X1FXW2</accession>
<evidence type="ECO:0000313" key="2">
    <source>
        <dbReference type="Proteomes" id="UP001138661"/>
    </source>
</evidence>
<keyword evidence="2" id="KW-1185">Reference proteome</keyword>
<dbReference type="AlphaFoldDB" id="A0A9X1FXW2"/>